<dbReference type="PANTHER" id="PTHR12083:SF9">
    <property type="entry name" value="BIFUNCTIONAL POLYNUCLEOTIDE PHOSPHATASE_KINASE"/>
    <property type="match status" value="1"/>
</dbReference>
<dbReference type="GO" id="GO:0046403">
    <property type="term" value="F:polynucleotide 3'-phosphatase activity"/>
    <property type="evidence" value="ECO:0007669"/>
    <property type="project" value="TreeGrafter"/>
</dbReference>
<protein>
    <recommendedName>
        <fullName evidence="2">DUF7920 domain-containing protein</fullName>
    </recommendedName>
</protein>
<evidence type="ECO:0000256" key="1">
    <source>
        <dbReference type="SAM" id="MobiDB-lite"/>
    </source>
</evidence>
<feature type="region of interest" description="Disordered" evidence="1">
    <location>
        <begin position="33"/>
        <end position="74"/>
    </location>
</feature>
<feature type="region of interest" description="Disordered" evidence="1">
    <location>
        <begin position="467"/>
        <end position="486"/>
    </location>
</feature>
<feature type="compositionally biased region" description="Polar residues" evidence="1">
    <location>
        <begin position="238"/>
        <end position="248"/>
    </location>
</feature>
<dbReference type="EMBL" id="LJSK01000150">
    <property type="protein sequence ID" value="KPI86062.1"/>
    <property type="molecule type" value="Genomic_DNA"/>
</dbReference>
<feature type="domain" description="DUF7920" evidence="2">
    <location>
        <begin position="119"/>
        <end position="196"/>
    </location>
</feature>
<dbReference type="VEuPathDB" id="TriTrypDB:Lsey_0150_0050"/>
<dbReference type="Gene3D" id="3.40.50.300">
    <property type="entry name" value="P-loop containing nucleotide triphosphate hydrolases"/>
    <property type="match status" value="1"/>
</dbReference>
<dbReference type="GO" id="GO:0003690">
    <property type="term" value="F:double-stranded DNA binding"/>
    <property type="evidence" value="ECO:0007669"/>
    <property type="project" value="TreeGrafter"/>
</dbReference>
<evidence type="ECO:0000259" key="2">
    <source>
        <dbReference type="Pfam" id="PF25536"/>
    </source>
</evidence>
<dbReference type="AlphaFoldDB" id="A0A0N1PAX9"/>
<name>A0A0N1PAX9_LEPSE</name>
<dbReference type="PANTHER" id="PTHR12083">
    <property type="entry name" value="BIFUNCTIONAL POLYNUCLEOTIDE PHOSPHATASE/KINASE"/>
    <property type="match status" value="1"/>
</dbReference>
<organism evidence="3 4">
    <name type="scientific">Leptomonas seymouri</name>
    <dbReference type="NCBI Taxonomy" id="5684"/>
    <lineage>
        <taxon>Eukaryota</taxon>
        <taxon>Discoba</taxon>
        <taxon>Euglenozoa</taxon>
        <taxon>Kinetoplastea</taxon>
        <taxon>Metakinetoplastina</taxon>
        <taxon>Trypanosomatida</taxon>
        <taxon>Trypanosomatidae</taxon>
        <taxon>Leishmaniinae</taxon>
        <taxon>Leptomonas</taxon>
    </lineage>
</organism>
<comment type="caution">
    <text evidence="3">The sequence shown here is derived from an EMBL/GenBank/DDBJ whole genome shotgun (WGS) entry which is preliminary data.</text>
</comment>
<sequence length="1266" mass="136875">MPRALHVSSPSTGARSPTSSLADAIYAKRITTPTFPLALRPPPPLTKPSGDVASHSDQPGSDAESSYHHRIHTSGSGGVNGLLSAYPPAFPSTGSADDYYTSLNHSFSHPPLGVTLDEEQRRCVNTAFHISFHGNPRVKHKTTCVDLPNGASFLVVDRFVSGNSDGVYAKNRKIWEQIPIGQARVFARAPRPLKYNCEATDSAGGDASGGYTGTQPGREAEPDEEAAAATTTTAEADQGSTPGPSSSRTFHRATRSPGVETATLFSSSPTPLTVSTAATGSALNANSEWTCVATAVGLRKMGHWREATTVYTNHKEVAKSSIAMEKVDGESGRLSAFTWMGERYWVVGCRCQHIVTRLTVPEADLACYVSATSAAASSASSEMSTEGMMSSASPVQSPTNHYAGSDENVHNSATRGHEQRSTHSSSATAVTTFTSGGLNSEAGYLDLALRMARLWRRVLEALPVEAVKETRESEEEGGREESRESPVEALHACIAAEKCTLCFDAILTGWERLQGFSALPSFIPHTSSTGTATPVSSSFSTVFSSSSSLATGTSEAEIPLWFYAITWDAPLDVRGWCMPVLRARDFFMKYHLPFVCASKPVELGSPEYEALRQSVLSRCDAAGAVLYGSNVGVGDDDGDAHAGMVVQVWKCRAYPHTLERVVQEYVVTHRLCGDPLRNKVKKKVSSMSRELRLSIKQWELHRLPFLVDFALWLHREKYITPSTDLAALKAIRSHWLSYQEKFKDVLLAQLQRQQQRLSIRLSSLSTHDISRKDERVGDDSADDAISEAASEEEDSVDPIMLVGPQGCGKSTMARTLYALLEEAGAAPRWFNQDEVGTRTAYLSAIRRAIARCAYSHILLDKMNLDDKARADYSDIGLKPVLVVAWKHANGTEAMVNACYNRVVQRGAGHRSFFHAETTKLGQNLSFSTSSLSPELQPSVTPPKEVGSSISSVSVPAAWLSRAASPINASSSPSSPTLSFSTSASALTASSSRLHGILEASAKRYQIPSSMPCVEVDITWDCRRAVEVVWEALREMGTCELPPLSELNVESALQTAYAYERLLVTYPNRIAAAVLRGPSGEEVLRQLGTSRPSNIPKALRLQLQVEVMLHDFQLNPSPTALVRYANQIGTTRQLAVLAVVSNSKVILLLMLGPSASVAAASVARENCGAAAMRGGDGIQSRMSSSTLGAGDAATMAPASSQVLEDYLESQTQQEQWAVVAKAKKVTAEYCETLAQRVRDDPEEDPYCAVHWLSPPLLMNFTVSFTFP</sequence>
<dbReference type="GO" id="GO:0046404">
    <property type="term" value="F:ATP-dependent polydeoxyribonucleotide 5'-hydroxyl-kinase activity"/>
    <property type="evidence" value="ECO:0007669"/>
    <property type="project" value="TreeGrafter"/>
</dbReference>
<dbReference type="InterPro" id="IPR027417">
    <property type="entry name" value="P-loop_NTPase"/>
</dbReference>
<feature type="domain" description="DUF7920" evidence="2">
    <location>
        <begin position="533"/>
        <end position="663"/>
    </location>
</feature>
<keyword evidence="4" id="KW-1185">Reference proteome</keyword>
<proteinExistence type="predicted"/>
<dbReference type="InterPro" id="IPR057680">
    <property type="entry name" value="DUF7920"/>
</dbReference>
<accession>A0A0N1PAX9</accession>
<feature type="domain" description="DUF7920" evidence="2">
    <location>
        <begin position="287"/>
        <end position="372"/>
    </location>
</feature>
<dbReference type="OrthoDB" id="3512845at2759"/>
<dbReference type="OMA" id="MGHWREA"/>
<feature type="region of interest" description="Disordered" evidence="1">
    <location>
        <begin position="1"/>
        <end position="20"/>
    </location>
</feature>
<feature type="region of interest" description="Disordered" evidence="1">
    <location>
        <begin position="385"/>
        <end position="428"/>
    </location>
</feature>
<evidence type="ECO:0000313" key="4">
    <source>
        <dbReference type="Proteomes" id="UP000038009"/>
    </source>
</evidence>
<gene>
    <name evidence="3" type="ORF">ABL78_4864</name>
</gene>
<evidence type="ECO:0000313" key="3">
    <source>
        <dbReference type="EMBL" id="KPI86062.1"/>
    </source>
</evidence>
<feature type="compositionally biased region" description="Low complexity" evidence="1">
    <location>
        <begin position="227"/>
        <end position="237"/>
    </location>
</feature>
<reference evidence="3 4" key="1">
    <citation type="journal article" date="2015" name="PLoS Pathog.">
        <title>Leptomonas seymouri: Adaptations to the Dixenous Life Cycle Analyzed by Genome Sequencing, Transcriptome Profiling and Co-infection with Leishmania donovani.</title>
        <authorList>
            <person name="Kraeva N."/>
            <person name="Butenko A."/>
            <person name="Hlavacova J."/>
            <person name="Kostygov A."/>
            <person name="Myskova J."/>
            <person name="Grybchuk D."/>
            <person name="Lestinova T."/>
            <person name="Votypka J."/>
            <person name="Volf P."/>
            <person name="Opperdoes F."/>
            <person name="Flegontov P."/>
            <person name="Lukes J."/>
            <person name="Yurchenko V."/>
        </authorList>
    </citation>
    <scope>NUCLEOTIDE SEQUENCE [LARGE SCALE GENOMIC DNA]</scope>
    <source>
        <strain evidence="3 4">ATCC 30220</strain>
    </source>
</reference>
<dbReference type="Pfam" id="PF25536">
    <property type="entry name" value="DUF7920"/>
    <property type="match status" value="3"/>
</dbReference>
<dbReference type="GO" id="GO:0006281">
    <property type="term" value="P:DNA repair"/>
    <property type="evidence" value="ECO:0007669"/>
    <property type="project" value="TreeGrafter"/>
</dbReference>
<feature type="compositionally biased region" description="Polar residues" evidence="1">
    <location>
        <begin position="8"/>
        <end position="20"/>
    </location>
</feature>
<dbReference type="Proteomes" id="UP000038009">
    <property type="component" value="Unassembled WGS sequence"/>
</dbReference>
<feature type="region of interest" description="Disordered" evidence="1">
    <location>
        <begin position="197"/>
        <end position="271"/>
    </location>
</feature>
<dbReference type="SUPFAM" id="SSF52540">
    <property type="entry name" value="P-loop containing nucleoside triphosphate hydrolases"/>
    <property type="match status" value="1"/>
</dbReference>